<dbReference type="Gene3D" id="3.30.70.270">
    <property type="match status" value="2"/>
</dbReference>
<keyword evidence="7" id="KW-1133">Transmembrane helix</keyword>
<evidence type="ECO:0000256" key="2">
    <source>
        <dbReference type="ARBA" id="ARBA00006003"/>
    </source>
</evidence>
<dbReference type="PANTHER" id="PTHR33064">
    <property type="entry name" value="POL PROTEIN"/>
    <property type="match status" value="1"/>
</dbReference>
<dbReference type="Gramene" id="GBG88528">
    <property type="protein sequence ID" value="GBG88528"/>
    <property type="gene ID" value="CBR_g47998"/>
</dbReference>
<evidence type="ECO:0000313" key="15">
    <source>
        <dbReference type="Proteomes" id="UP000265515"/>
    </source>
</evidence>
<gene>
    <name evidence="14" type="ORF">CBR_g47998</name>
</gene>
<dbReference type="FunFam" id="3.30.70.270:FF:000020">
    <property type="entry name" value="Transposon Tf2-6 polyprotein-like Protein"/>
    <property type="match status" value="1"/>
</dbReference>
<dbReference type="SUPFAM" id="SSF56672">
    <property type="entry name" value="DNA/RNA polymerases"/>
    <property type="match status" value="1"/>
</dbReference>
<keyword evidence="3" id="KW-0328">Glycosyltransferase</keyword>
<keyword evidence="4" id="KW-0808">Transferase</keyword>
<dbReference type="EMBL" id="BFEA01000678">
    <property type="protein sequence ID" value="GBG88528.1"/>
    <property type="molecule type" value="Genomic_DNA"/>
</dbReference>
<keyword evidence="5" id="KW-0812">Transmembrane</keyword>
<dbReference type="InterPro" id="IPR041577">
    <property type="entry name" value="RT_RNaseH_2"/>
</dbReference>
<dbReference type="InterPro" id="IPR051320">
    <property type="entry name" value="Viral_Replic_Matur_Polypro"/>
</dbReference>
<evidence type="ECO:0000256" key="4">
    <source>
        <dbReference type="ARBA" id="ARBA00022679"/>
    </source>
</evidence>
<feature type="domain" description="Reverse transcriptase/retrotransposon-derived protein RNase H-like" evidence="13">
    <location>
        <begin position="178"/>
        <end position="262"/>
    </location>
</feature>
<dbReference type="GO" id="GO:0000139">
    <property type="term" value="C:Golgi membrane"/>
    <property type="evidence" value="ECO:0007669"/>
    <property type="project" value="UniProtKB-SubCell"/>
</dbReference>
<keyword evidence="6" id="KW-0735">Signal-anchor</keyword>
<evidence type="ECO:0008006" key="16">
    <source>
        <dbReference type="Google" id="ProtNLM"/>
    </source>
</evidence>
<evidence type="ECO:0000256" key="10">
    <source>
        <dbReference type="ARBA" id="ARBA00023180"/>
    </source>
</evidence>
<dbReference type="InterPro" id="IPR043502">
    <property type="entry name" value="DNA/RNA_pol_sf"/>
</dbReference>
<feature type="compositionally biased region" description="Basic and acidic residues" evidence="11">
    <location>
        <begin position="666"/>
        <end position="676"/>
    </location>
</feature>
<feature type="region of interest" description="Disordered" evidence="11">
    <location>
        <begin position="591"/>
        <end position="623"/>
    </location>
</feature>
<dbReference type="Pfam" id="PF00078">
    <property type="entry name" value="RVT_1"/>
    <property type="match status" value="1"/>
</dbReference>
<evidence type="ECO:0000259" key="13">
    <source>
        <dbReference type="Pfam" id="PF17919"/>
    </source>
</evidence>
<dbReference type="InterPro" id="IPR000477">
    <property type="entry name" value="RT_dom"/>
</dbReference>
<evidence type="ECO:0000256" key="11">
    <source>
        <dbReference type="SAM" id="MobiDB-lite"/>
    </source>
</evidence>
<dbReference type="OrthoDB" id="10264956at2759"/>
<dbReference type="InterPro" id="IPR001675">
    <property type="entry name" value="Glyco_trans_29"/>
</dbReference>
<dbReference type="Gene3D" id="3.90.1480.20">
    <property type="entry name" value="Glycosyl transferase family 29"/>
    <property type="match status" value="1"/>
</dbReference>
<dbReference type="Pfam" id="PF00777">
    <property type="entry name" value="Glyco_transf_29"/>
    <property type="match status" value="2"/>
</dbReference>
<dbReference type="InterPro" id="IPR038578">
    <property type="entry name" value="GT29-like_sf"/>
</dbReference>
<dbReference type="PANTHER" id="PTHR33064:SF37">
    <property type="entry name" value="RIBONUCLEASE H"/>
    <property type="match status" value="1"/>
</dbReference>
<dbReference type="Proteomes" id="UP000265515">
    <property type="component" value="Unassembled WGS sequence"/>
</dbReference>
<comment type="caution">
    <text evidence="14">The sequence shown here is derived from an EMBL/GenBank/DDBJ whole genome shotgun (WGS) entry which is preliminary data.</text>
</comment>
<evidence type="ECO:0000256" key="6">
    <source>
        <dbReference type="ARBA" id="ARBA00022968"/>
    </source>
</evidence>
<dbReference type="FunFam" id="3.30.70.270:FF:000003">
    <property type="entry name" value="Transposon Ty3-G Gag-Pol polyprotein"/>
    <property type="match status" value="1"/>
</dbReference>
<reference evidence="14 15" key="1">
    <citation type="journal article" date="2018" name="Cell">
        <title>The Chara Genome: Secondary Complexity and Implications for Plant Terrestrialization.</title>
        <authorList>
            <person name="Nishiyama T."/>
            <person name="Sakayama H."/>
            <person name="Vries J.D."/>
            <person name="Buschmann H."/>
            <person name="Saint-Marcoux D."/>
            <person name="Ullrich K.K."/>
            <person name="Haas F.B."/>
            <person name="Vanderstraeten L."/>
            <person name="Becker D."/>
            <person name="Lang D."/>
            <person name="Vosolsobe S."/>
            <person name="Rombauts S."/>
            <person name="Wilhelmsson P.K.I."/>
            <person name="Janitza P."/>
            <person name="Kern R."/>
            <person name="Heyl A."/>
            <person name="Rumpler F."/>
            <person name="Villalobos L.I.A.C."/>
            <person name="Clay J.M."/>
            <person name="Skokan R."/>
            <person name="Toyoda A."/>
            <person name="Suzuki Y."/>
            <person name="Kagoshima H."/>
            <person name="Schijlen E."/>
            <person name="Tajeshwar N."/>
            <person name="Catarino B."/>
            <person name="Hetherington A.J."/>
            <person name="Saltykova A."/>
            <person name="Bonnot C."/>
            <person name="Breuninger H."/>
            <person name="Symeonidi A."/>
            <person name="Radhakrishnan G.V."/>
            <person name="Van Nieuwerburgh F."/>
            <person name="Deforce D."/>
            <person name="Chang C."/>
            <person name="Karol K.G."/>
            <person name="Hedrich R."/>
            <person name="Ulvskov P."/>
            <person name="Glockner G."/>
            <person name="Delwiche C.F."/>
            <person name="Petrasek J."/>
            <person name="Van de Peer Y."/>
            <person name="Friml J."/>
            <person name="Beilby M."/>
            <person name="Dolan L."/>
            <person name="Kohara Y."/>
            <person name="Sugano S."/>
            <person name="Fujiyama A."/>
            <person name="Delaux P.-M."/>
            <person name="Quint M."/>
            <person name="TheiBen G."/>
            <person name="Hagemann M."/>
            <person name="Harholt J."/>
            <person name="Dunand C."/>
            <person name="Zachgo S."/>
            <person name="Langdale J."/>
            <person name="Maumus F."/>
            <person name="Straeten D.V.D."/>
            <person name="Gould S.B."/>
            <person name="Rensing S.A."/>
        </authorList>
    </citation>
    <scope>NUCLEOTIDE SEQUENCE [LARGE SCALE GENOMIC DNA]</scope>
    <source>
        <strain evidence="14 15">S276</strain>
    </source>
</reference>
<dbReference type="GO" id="GO:0008373">
    <property type="term" value="F:sialyltransferase activity"/>
    <property type="evidence" value="ECO:0007669"/>
    <property type="project" value="InterPro"/>
</dbReference>
<evidence type="ECO:0000256" key="7">
    <source>
        <dbReference type="ARBA" id="ARBA00022989"/>
    </source>
</evidence>
<feature type="compositionally biased region" description="Polar residues" evidence="11">
    <location>
        <begin position="593"/>
        <end position="603"/>
    </location>
</feature>
<organism evidence="14 15">
    <name type="scientific">Chara braunii</name>
    <name type="common">Braun's stonewort</name>
    <dbReference type="NCBI Taxonomy" id="69332"/>
    <lineage>
        <taxon>Eukaryota</taxon>
        <taxon>Viridiplantae</taxon>
        <taxon>Streptophyta</taxon>
        <taxon>Charophyceae</taxon>
        <taxon>Charales</taxon>
        <taxon>Characeae</taxon>
        <taxon>Chara</taxon>
    </lineage>
</organism>
<protein>
    <recommendedName>
        <fullName evidence="16">Reverse transcriptase domain-containing protein</fullName>
    </recommendedName>
</protein>
<keyword evidence="15" id="KW-1185">Reference proteome</keyword>
<keyword evidence="9" id="KW-0472">Membrane</keyword>
<comment type="similarity">
    <text evidence="2">Belongs to the glycosyltransferase 29 family.</text>
</comment>
<evidence type="ECO:0000313" key="14">
    <source>
        <dbReference type="EMBL" id="GBG88528.1"/>
    </source>
</evidence>
<sequence length="1026" mass="114396">MAGETKKKKKKMPSSSLSHLQVTAAVLTVVVVPVQVAGMEHSYSAQHAMNRIFHDYLDKFIVVYLDDILIFSRPVEEHAEHLKTVLGLLRQDQYKVNLEKCEFGRTKILYLGHEISADGSRPDDAKVASIRDWPRPQTVIEVRSFLGMTDYYRLFVKNYSTIASPLTDLTRLDTPWEWAEECEAAFRKLKYALTHYEVLKLPDPDKPFVVTTDAIQYGIGAVLAQKEGPKLRPIEYMSKKMPSQKLAKSTYERELYALYRALVVPPVSEEDISKSGGSREAALRSAEASASTYTLQVFRRADELSVDARICTLGSIAASNAQLNPKFSPSTFFYEVEAKFEAEELNAMAIFPNEVQGKYVFAVDDPVLTTAAAAAVTTGPEVLTVAFTTSDPAAHRLYINYGGQHWREADKEGMFPIIPLSQDSTDVFIQSVATDQGHNCTYGMRINRNLQRAQVEIDILVKERERKAFGDRLFENYRPIELPGGQVNIYYRDALDHCHGAPYPWVPLLGPRDASSFSWPLSLNAVNSSAVWKNGSLLWGNDSAFRVDNVLLARNGSALSENTAVLGNTTAFASANDSSNTTLNEAVDDLQVPVSTNTNSTGDLSRGNASLGRVEQPTSSSLDQQSFLRLYQSKKEIPHATKQHDKSRFKFLWSALGTRWDWGKGGARDQGESMGHEEEEEEEAAAASFGEEQNKSETGGGGEADNQHAYDKKTLMHEGDWRRRHLLRARKGLDELVRQGCTTALQVGEFNEHGLATTLAPQEQEVGLCLQNILNCEMIPSEVVIILDMLFMSQLMNKKVACITINAVNGDCITDGSAVLHSSCAVVGNGPSVGRSDTNGEAIDRHDAVFRVNFAPKKFFESYVGNKTTYRVLDDSTANEIARGRRAHPDPGETWVLSDQHSVHVGTRRLHLWEWDAMFVMMRETTRLGLSGKTRTSATGEPDGREFICPRTISTGLQTVLLALRLCQEVNLFGFSYTEHMAEKGMRYFDDSNVDRDPMFTAHNWQFEALFLRILHLANRGIICTG</sequence>
<evidence type="ECO:0000256" key="3">
    <source>
        <dbReference type="ARBA" id="ARBA00022676"/>
    </source>
</evidence>
<proteinExistence type="inferred from homology"/>
<keyword evidence="10" id="KW-0325">Glycoprotein</keyword>
<dbReference type="CDD" id="cd01647">
    <property type="entry name" value="RT_LTR"/>
    <property type="match status" value="1"/>
</dbReference>
<evidence type="ECO:0000256" key="9">
    <source>
        <dbReference type="ARBA" id="ARBA00023136"/>
    </source>
</evidence>
<feature type="domain" description="Reverse transcriptase" evidence="12">
    <location>
        <begin position="44"/>
        <end position="115"/>
    </location>
</feature>
<name>A0A388M1R9_CHABU</name>
<dbReference type="InterPro" id="IPR043128">
    <property type="entry name" value="Rev_trsase/Diguanyl_cyclase"/>
</dbReference>
<dbReference type="Pfam" id="PF17919">
    <property type="entry name" value="RT_RNaseH_2"/>
    <property type="match status" value="1"/>
</dbReference>
<evidence type="ECO:0000256" key="5">
    <source>
        <dbReference type="ARBA" id="ARBA00022692"/>
    </source>
</evidence>
<keyword evidence="8" id="KW-0333">Golgi apparatus</keyword>
<evidence type="ECO:0000259" key="12">
    <source>
        <dbReference type="Pfam" id="PF00078"/>
    </source>
</evidence>
<feature type="region of interest" description="Disordered" evidence="11">
    <location>
        <begin position="663"/>
        <end position="709"/>
    </location>
</feature>
<accession>A0A388M1R9</accession>
<evidence type="ECO:0000256" key="8">
    <source>
        <dbReference type="ARBA" id="ARBA00023034"/>
    </source>
</evidence>
<dbReference type="AlphaFoldDB" id="A0A388M1R9"/>
<evidence type="ECO:0000256" key="1">
    <source>
        <dbReference type="ARBA" id="ARBA00004323"/>
    </source>
</evidence>
<comment type="subcellular location">
    <subcellularLocation>
        <location evidence="1">Golgi apparatus membrane</location>
        <topology evidence="1">Single-pass type II membrane protein</topology>
    </subcellularLocation>
</comment>